<evidence type="ECO:0000256" key="5">
    <source>
        <dbReference type="ARBA" id="ARBA00022989"/>
    </source>
</evidence>
<dbReference type="InterPro" id="IPR051393">
    <property type="entry name" value="ABC_transporter_permease"/>
</dbReference>
<keyword evidence="6 7" id="KW-0472">Membrane</keyword>
<keyword evidence="5 7" id="KW-1133">Transmembrane helix</keyword>
<evidence type="ECO:0000313" key="10">
    <source>
        <dbReference type="Proteomes" id="UP000655830"/>
    </source>
</evidence>
<dbReference type="PANTHER" id="PTHR30193">
    <property type="entry name" value="ABC TRANSPORTER PERMEASE PROTEIN"/>
    <property type="match status" value="1"/>
</dbReference>
<dbReference type="GO" id="GO:0055085">
    <property type="term" value="P:transmembrane transport"/>
    <property type="evidence" value="ECO:0007669"/>
    <property type="project" value="InterPro"/>
</dbReference>
<comment type="caution">
    <text evidence="9">The sequence shown here is derived from an EMBL/GenBank/DDBJ whole genome shotgun (WGS) entry which is preliminary data.</text>
</comment>
<dbReference type="PROSITE" id="PS50928">
    <property type="entry name" value="ABC_TM1"/>
    <property type="match status" value="1"/>
</dbReference>
<feature type="transmembrane region" description="Helical" evidence="7">
    <location>
        <begin position="75"/>
        <end position="97"/>
    </location>
</feature>
<feature type="transmembrane region" description="Helical" evidence="7">
    <location>
        <begin position="159"/>
        <end position="178"/>
    </location>
</feature>
<comment type="subcellular location">
    <subcellularLocation>
        <location evidence="1 7">Cell membrane</location>
        <topology evidence="1 7">Multi-pass membrane protein</topology>
    </subcellularLocation>
</comment>
<gene>
    <name evidence="9" type="ORF">H8718_00755</name>
</gene>
<evidence type="ECO:0000313" key="9">
    <source>
        <dbReference type="EMBL" id="MBC8578068.1"/>
    </source>
</evidence>
<dbReference type="SUPFAM" id="SSF161098">
    <property type="entry name" value="MetI-like"/>
    <property type="match status" value="1"/>
</dbReference>
<dbReference type="InterPro" id="IPR035906">
    <property type="entry name" value="MetI-like_sf"/>
</dbReference>
<keyword evidence="4 7" id="KW-0812">Transmembrane</keyword>
<dbReference type="PANTHER" id="PTHR30193:SF37">
    <property type="entry name" value="INNER MEMBRANE ABC TRANSPORTER PERMEASE PROTEIN YCJO"/>
    <property type="match status" value="1"/>
</dbReference>
<accession>A0A926ED00</accession>
<evidence type="ECO:0000259" key="8">
    <source>
        <dbReference type="PROSITE" id="PS50928"/>
    </source>
</evidence>
<sequence length="296" mass="33369">MPKKQQTRRNIAITVSLLPALALYALFVIYPTFNVFRTSMYQWSGLSKQKTFIGFENFIRLFNDTKFWTALQNTIFLLIFCTAITMILALFFAAALTQSKLKEKNFYRVLFFFPNVLSIVVIGVLFSNIYEPNMGILNSLLRGIGLNHLAQPWLGSGKTVLWAIGVAMIWQAVGYYMVMYMAGMDGISPELYEAADIDGASKFVQFFKITIPMIWGILRVTLVFFITSTLNMSFLFVNVMTDGAPNGSSEVLLTYMYRQAFTNANFGYAMAIAVIIFIVAFALAIISNILTKKNDA</sequence>
<evidence type="ECO:0000256" key="6">
    <source>
        <dbReference type="ARBA" id="ARBA00023136"/>
    </source>
</evidence>
<dbReference type="InterPro" id="IPR000515">
    <property type="entry name" value="MetI-like"/>
</dbReference>
<organism evidence="9 10">
    <name type="scientific">Zhenhengia yiwuensis</name>
    <dbReference type="NCBI Taxonomy" id="2763666"/>
    <lineage>
        <taxon>Bacteria</taxon>
        <taxon>Bacillati</taxon>
        <taxon>Bacillota</taxon>
        <taxon>Clostridia</taxon>
        <taxon>Lachnospirales</taxon>
        <taxon>Lachnospiraceae</taxon>
        <taxon>Zhenhengia</taxon>
    </lineage>
</organism>
<dbReference type="CDD" id="cd06261">
    <property type="entry name" value="TM_PBP2"/>
    <property type="match status" value="1"/>
</dbReference>
<name>A0A926ED00_9FIRM</name>
<evidence type="ECO:0000256" key="4">
    <source>
        <dbReference type="ARBA" id="ARBA00022692"/>
    </source>
</evidence>
<feature type="transmembrane region" description="Helical" evidence="7">
    <location>
        <begin position="217"/>
        <end position="237"/>
    </location>
</feature>
<evidence type="ECO:0000256" key="1">
    <source>
        <dbReference type="ARBA" id="ARBA00004651"/>
    </source>
</evidence>
<feature type="transmembrane region" description="Helical" evidence="7">
    <location>
        <begin position="266"/>
        <end position="290"/>
    </location>
</feature>
<evidence type="ECO:0000256" key="3">
    <source>
        <dbReference type="ARBA" id="ARBA00022475"/>
    </source>
</evidence>
<dbReference type="Gene3D" id="1.10.3720.10">
    <property type="entry name" value="MetI-like"/>
    <property type="match status" value="1"/>
</dbReference>
<comment type="similarity">
    <text evidence="7">Belongs to the binding-protein-dependent transport system permease family.</text>
</comment>
<dbReference type="EMBL" id="JACRSY010000001">
    <property type="protein sequence ID" value="MBC8578068.1"/>
    <property type="molecule type" value="Genomic_DNA"/>
</dbReference>
<reference evidence="9" key="1">
    <citation type="submission" date="2020-08" db="EMBL/GenBank/DDBJ databases">
        <title>Genome public.</title>
        <authorList>
            <person name="Liu C."/>
            <person name="Sun Q."/>
        </authorList>
    </citation>
    <scope>NUCLEOTIDE SEQUENCE</scope>
    <source>
        <strain evidence="9">NSJ-12</strain>
    </source>
</reference>
<dbReference type="GO" id="GO:0005886">
    <property type="term" value="C:plasma membrane"/>
    <property type="evidence" value="ECO:0007669"/>
    <property type="project" value="UniProtKB-SubCell"/>
</dbReference>
<keyword evidence="2 7" id="KW-0813">Transport</keyword>
<keyword evidence="3" id="KW-1003">Cell membrane</keyword>
<dbReference type="AlphaFoldDB" id="A0A926ED00"/>
<proteinExistence type="inferred from homology"/>
<dbReference type="Proteomes" id="UP000655830">
    <property type="component" value="Unassembled WGS sequence"/>
</dbReference>
<evidence type="ECO:0000256" key="7">
    <source>
        <dbReference type="RuleBase" id="RU363032"/>
    </source>
</evidence>
<feature type="transmembrane region" description="Helical" evidence="7">
    <location>
        <begin position="109"/>
        <end position="130"/>
    </location>
</feature>
<feature type="domain" description="ABC transmembrane type-1" evidence="8">
    <location>
        <begin position="71"/>
        <end position="287"/>
    </location>
</feature>
<evidence type="ECO:0000256" key="2">
    <source>
        <dbReference type="ARBA" id="ARBA00022448"/>
    </source>
</evidence>
<dbReference type="Pfam" id="PF00528">
    <property type="entry name" value="BPD_transp_1"/>
    <property type="match status" value="1"/>
</dbReference>
<protein>
    <submittedName>
        <fullName evidence="9">Sugar ABC transporter permease</fullName>
    </submittedName>
</protein>
<keyword evidence="10" id="KW-1185">Reference proteome</keyword>
<feature type="transmembrane region" description="Helical" evidence="7">
    <location>
        <begin position="12"/>
        <end position="33"/>
    </location>
</feature>